<proteinExistence type="predicted"/>
<organism evidence="1 2">
    <name type="scientific">Linnemannia gamsii</name>
    <dbReference type="NCBI Taxonomy" id="64522"/>
    <lineage>
        <taxon>Eukaryota</taxon>
        <taxon>Fungi</taxon>
        <taxon>Fungi incertae sedis</taxon>
        <taxon>Mucoromycota</taxon>
        <taxon>Mortierellomycotina</taxon>
        <taxon>Mortierellomycetes</taxon>
        <taxon>Mortierellales</taxon>
        <taxon>Mortierellaceae</taxon>
        <taxon>Linnemannia</taxon>
    </lineage>
</organism>
<dbReference type="EMBL" id="JAAAIM010003271">
    <property type="protein sequence ID" value="KAG0268414.1"/>
    <property type="molecule type" value="Genomic_DNA"/>
</dbReference>
<protein>
    <submittedName>
        <fullName evidence="1">Uncharacterized protein</fullName>
    </submittedName>
</protein>
<gene>
    <name evidence="1" type="ORF">BGZ96_006711</name>
</gene>
<feature type="non-terminal residue" evidence="1">
    <location>
        <position position="159"/>
    </location>
</feature>
<evidence type="ECO:0000313" key="1">
    <source>
        <dbReference type="EMBL" id="KAG0268414.1"/>
    </source>
</evidence>
<keyword evidence="2" id="KW-1185">Reference proteome</keyword>
<evidence type="ECO:0000313" key="2">
    <source>
        <dbReference type="Proteomes" id="UP001194696"/>
    </source>
</evidence>
<name>A0ABQ7JH87_9FUNG</name>
<sequence length="159" mass="16733">MTIPVSQFSTQFHGVVLGPAFAYNMALVPHSSSSFVLNATITADGTNKKPYLEGIFKNALSGVATPLEAKGVAAPGVSWLDTAIKSLLLTTALPPLQEPPISSVTINSMEMDFACGEPCIWSPTAISSITADTNLPFANGAPIEELSQNVQILDTNNRV</sequence>
<accession>A0ABQ7JH87</accession>
<dbReference type="Proteomes" id="UP001194696">
    <property type="component" value="Unassembled WGS sequence"/>
</dbReference>
<reference evidence="1 2" key="1">
    <citation type="journal article" date="2020" name="Fungal Divers.">
        <title>Resolving the Mortierellaceae phylogeny through synthesis of multi-gene phylogenetics and phylogenomics.</title>
        <authorList>
            <person name="Vandepol N."/>
            <person name="Liber J."/>
            <person name="Desiro A."/>
            <person name="Na H."/>
            <person name="Kennedy M."/>
            <person name="Barry K."/>
            <person name="Grigoriev I.V."/>
            <person name="Miller A.N."/>
            <person name="O'Donnell K."/>
            <person name="Stajich J.E."/>
            <person name="Bonito G."/>
        </authorList>
    </citation>
    <scope>NUCLEOTIDE SEQUENCE [LARGE SCALE GENOMIC DNA]</scope>
    <source>
        <strain evidence="1 2">AD045</strain>
    </source>
</reference>
<comment type="caution">
    <text evidence="1">The sequence shown here is derived from an EMBL/GenBank/DDBJ whole genome shotgun (WGS) entry which is preliminary data.</text>
</comment>